<feature type="region of interest" description="Disordered" evidence="1">
    <location>
        <begin position="1"/>
        <end position="27"/>
    </location>
</feature>
<evidence type="ECO:0000256" key="1">
    <source>
        <dbReference type="SAM" id="MobiDB-lite"/>
    </source>
</evidence>
<dbReference type="AlphaFoldDB" id="A0A6L6XVC5"/>
<dbReference type="EMBL" id="WSEK01000004">
    <property type="protein sequence ID" value="MVQ51018.1"/>
    <property type="molecule type" value="Genomic_DNA"/>
</dbReference>
<evidence type="ECO:0000313" key="3">
    <source>
        <dbReference type="Proteomes" id="UP000473525"/>
    </source>
</evidence>
<reference evidence="2 3" key="1">
    <citation type="submission" date="2019-12" db="EMBL/GenBank/DDBJ databases">
        <authorList>
            <person name="Huq M.A."/>
        </authorList>
    </citation>
    <scope>NUCLEOTIDE SEQUENCE [LARGE SCALE GENOMIC DNA]</scope>
    <source>
        <strain evidence="2 3">MAH-18</strain>
    </source>
</reference>
<gene>
    <name evidence="2" type="ORF">GON03_17670</name>
</gene>
<sequence>MVDAVVALGAASSPPEPAGAGERATARKAPPTLVVRIAPALGDFEPGDLGVHREGEHGVLLGSQVAEE</sequence>
<name>A0A6L6XVC5_9ACTN</name>
<dbReference type="RefSeq" id="WP_157344249.1">
    <property type="nucleotide sequence ID" value="NZ_WSEK01000004.1"/>
</dbReference>
<protein>
    <submittedName>
        <fullName evidence="2">Uncharacterized protein</fullName>
    </submittedName>
</protein>
<proteinExistence type="predicted"/>
<feature type="compositionally biased region" description="Low complexity" evidence="1">
    <location>
        <begin position="9"/>
        <end position="22"/>
    </location>
</feature>
<dbReference type="Proteomes" id="UP000473525">
    <property type="component" value="Unassembled WGS sequence"/>
</dbReference>
<evidence type="ECO:0000313" key="2">
    <source>
        <dbReference type="EMBL" id="MVQ51018.1"/>
    </source>
</evidence>
<accession>A0A6L6XVC5</accession>
<comment type="caution">
    <text evidence="2">The sequence shown here is derived from an EMBL/GenBank/DDBJ whole genome shotgun (WGS) entry which is preliminary data.</text>
</comment>
<organism evidence="2 3">
    <name type="scientific">Nocardioides agri</name>
    <dbReference type="NCBI Taxonomy" id="2682843"/>
    <lineage>
        <taxon>Bacteria</taxon>
        <taxon>Bacillati</taxon>
        <taxon>Actinomycetota</taxon>
        <taxon>Actinomycetes</taxon>
        <taxon>Propionibacteriales</taxon>
        <taxon>Nocardioidaceae</taxon>
        <taxon>Nocardioides</taxon>
    </lineage>
</organism>
<keyword evidence="3" id="KW-1185">Reference proteome</keyword>